<keyword evidence="2" id="KW-0749">Sporulation</keyword>
<evidence type="ECO:0000256" key="5">
    <source>
        <dbReference type="ARBA" id="ARBA00023242"/>
    </source>
</evidence>
<dbReference type="AlphaFoldDB" id="A0A443HN80"/>
<proteinExistence type="predicted"/>
<name>A0A443HN80_BYSSP</name>
<dbReference type="PANTHER" id="PTHR33572">
    <property type="entry name" value="SPORE DEVELOPMENT REGULATOR VOSA"/>
    <property type="match status" value="1"/>
</dbReference>
<evidence type="ECO:0000313" key="8">
    <source>
        <dbReference type="Proteomes" id="UP000283841"/>
    </source>
</evidence>
<evidence type="ECO:0000256" key="3">
    <source>
        <dbReference type="ARBA" id="ARBA00023015"/>
    </source>
</evidence>
<reference evidence="7 8" key="1">
    <citation type="journal article" date="2018" name="Front. Microbiol.">
        <title>Genomic and genetic insights into a cosmopolitan fungus, Paecilomyces variotii (Eurotiales).</title>
        <authorList>
            <person name="Urquhart A.S."/>
            <person name="Mondo S.J."/>
            <person name="Makela M.R."/>
            <person name="Hane J.K."/>
            <person name="Wiebenga A."/>
            <person name="He G."/>
            <person name="Mihaltcheva S."/>
            <person name="Pangilinan J."/>
            <person name="Lipzen A."/>
            <person name="Barry K."/>
            <person name="de Vries R.P."/>
            <person name="Grigoriev I.V."/>
            <person name="Idnurm A."/>
        </authorList>
    </citation>
    <scope>NUCLEOTIDE SEQUENCE [LARGE SCALE GENOMIC DNA]</scope>
    <source>
        <strain evidence="7 8">CBS 101075</strain>
    </source>
</reference>
<keyword evidence="4" id="KW-0804">Transcription</keyword>
<keyword evidence="5" id="KW-0539">Nucleus</keyword>
<evidence type="ECO:0000259" key="6">
    <source>
        <dbReference type="PROSITE" id="PS51821"/>
    </source>
</evidence>
<comment type="subcellular location">
    <subcellularLocation>
        <location evidence="1">Nucleus</location>
    </subcellularLocation>
</comment>
<dbReference type="VEuPathDB" id="FungiDB:C8Q69DRAFT_65712"/>
<dbReference type="EMBL" id="RCNU01000010">
    <property type="protein sequence ID" value="RWQ93277.1"/>
    <property type="molecule type" value="Genomic_DNA"/>
</dbReference>
<protein>
    <submittedName>
        <fullName evidence="7">Velvet factor-domain-containing protein</fullName>
    </submittedName>
</protein>
<dbReference type="STRING" id="264951.A0A443HN80"/>
<sequence length="309" mass="35743">MPTTHRADFELLIRQQPDRAKMAGSKERDRKPIDPPPIIQLRIRDGNHYLAQNYLQNPYYFMCMSLYDAAEDRPATVQPSTALAGTLVSSLHRLKDVDNSDGGFFIFGNLFIKVEGEFRLRFTLFEMRKDIVVGLESVISDRFTVSSQKYFPGMTESTFLSRSFVDQGVKLRLRKRSRKIMKRTLMPEDYSQSALSRPPNYSSLQTAGTFGGYYSIDRDCTSYYERPLKFQRTSEDPSRGIHNNEEYFARHMGAYPERVNLYADQVNAYQNQAMQECPPERTPVSDYTIPHGHLHRLEHLSKPRVQSAQ</sequence>
<keyword evidence="8" id="KW-1185">Reference proteome</keyword>
<organism evidence="7 8">
    <name type="scientific">Byssochlamys spectabilis</name>
    <name type="common">Paecilomyces variotii</name>
    <dbReference type="NCBI Taxonomy" id="264951"/>
    <lineage>
        <taxon>Eukaryota</taxon>
        <taxon>Fungi</taxon>
        <taxon>Dikarya</taxon>
        <taxon>Ascomycota</taxon>
        <taxon>Pezizomycotina</taxon>
        <taxon>Eurotiomycetes</taxon>
        <taxon>Eurotiomycetidae</taxon>
        <taxon>Eurotiales</taxon>
        <taxon>Thermoascaceae</taxon>
        <taxon>Paecilomyces</taxon>
    </lineage>
</organism>
<dbReference type="RefSeq" id="XP_028482922.1">
    <property type="nucleotide sequence ID" value="XM_028633888.1"/>
</dbReference>
<dbReference type="GO" id="GO:0005634">
    <property type="term" value="C:nucleus"/>
    <property type="evidence" value="ECO:0007669"/>
    <property type="project" value="UniProtKB-SubCell"/>
</dbReference>
<gene>
    <name evidence="7" type="ORF">C8Q69DRAFT_65712</name>
</gene>
<evidence type="ECO:0000256" key="4">
    <source>
        <dbReference type="ARBA" id="ARBA00023163"/>
    </source>
</evidence>
<dbReference type="Gene3D" id="2.60.40.3960">
    <property type="entry name" value="Velvet domain"/>
    <property type="match status" value="1"/>
</dbReference>
<dbReference type="InterPro" id="IPR037525">
    <property type="entry name" value="Velvet_dom"/>
</dbReference>
<feature type="domain" description="Velvet" evidence="6">
    <location>
        <begin position="2"/>
        <end position="174"/>
    </location>
</feature>
<comment type="caution">
    <text evidence="7">The sequence shown here is derived from an EMBL/GenBank/DDBJ whole genome shotgun (WGS) entry which is preliminary data.</text>
</comment>
<dbReference type="InterPro" id="IPR021740">
    <property type="entry name" value="Velvet"/>
</dbReference>
<evidence type="ECO:0000313" key="7">
    <source>
        <dbReference type="EMBL" id="RWQ93277.1"/>
    </source>
</evidence>
<keyword evidence="3" id="KW-0805">Transcription regulation</keyword>
<evidence type="ECO:0000256" key="1">
    <source>
        <dbReference type="ARBA" id="ARBA00004123"/>
    </source>
</evidence>
<dbReference type="PROSITE" id="PS51821">
    <property type="entry name" value="VELVET"/>
    <property type="match status" value="1"/>
</dbReference>
<accession>A0A443HN80</accession>
<dbReference type="Pfam" id="PF11754">
    <property type="entry name" value="Velvet"/>
    <property type="match status" value="1"/>
</dbReference>
<evidence type="ECO:0000256" key="2">
    <source>
        <dbReference type="ARBA" id="ARBA00022969"/>
    </source>
</evidence>
<dbReference type="Proteomes" id="UP000283841">
    <property type="component" value="Unassembled WGS sequence"/>
</dbReference>
<dbReference type="InterPro" id="IPR038491">
    <property type="entry name" value="Velvet_dom_sf"/>
</dbReference>
<dbReference type="PANTHER" id="PTHR33572:SF18">
    <property type="entry name" value="SPORE DEVELOPMENT REGULATOR VOSA"/>
    <property type="match status" value="1"/>
</dbReference>
<dbReference type="GO" id="GO:0030435">
    <property type="term" value="P:sporulation resulting in formation of a cellular spore"/>
    <property type="evidence" value="ECO:0007669"/>
    <property type="project" value="UniProtKB-KW"/>
</dbReference>
<dbReference type="GeneID" id="39603165"/>